<dbReference type="Proteomes" id="UP000004095">
    <property type="component" value="Unassembled WGS sequence"/>
</dbReference>
<evidence type="ECO:0000259" key="2">
    <source>
        <dbReference type="Pfam" id="PF00498"/>
    </source>
</evidence>
<keyword evidence="4" id="KW-1185">Reference proteome</keyword>
<proteinExistence type="predicted"/>
<dbReference type="eggNOG" id="ENOG503313G">
    <property type="taxonomic scope" value="Bacteria"/>
</dbReference>
<dbReference type="InterPro" id="IPR008984">
    <property type="entry name" value="SMAD_FHA_dom_sf"/>
</dbReference>
<dbReference type="EMBL" id="AAWS01000049">
    <property type="protein sequence ID" value="EAY25380.1"/>
    <property type="molecule type" value="Genomic_DNA"/>
</dbReference>
<comment type="caution">
    <text evidence="3">The sequence shown here is derived from an EMBL/GenBank/DDBJ whole genome shotgun (WGS) entry which is preliminary data.</text>
</comment>
<dbReference type="OrthoDB" id="1049481at2"/>
<reference evidence="3 4" key="1">
    <citation type="submission" date="2007-01" db="EMBL/GenBank/DDBJ databases">
        <authorList>
            <person name="Haygood M."/>
            <person name="Podell S."/>
            <person name="Anderson C."/>
            <person name="Hopkinson B."/>
            <person name="Roe K."/>
            <person name="Barbeau K."/>
            <person name="Gaasterland T."/>
            <person name="Ferriera S."/>
            <person name="Johnson J."/>
            <person name="Kravitz S."/>
            <person name="Beeson K."/>
            <person name="Sutton G."/>
            <person name="Rogers Y.-H."/>
            <person name="Friedman R."/>
            <person name="Frazier M."/>
            <person name="Venter J.C."/>
        </authorList>
    </citation>
    <scope>NUCLEOTIDE SEQUENCE [LARGE SCALE GENOMIC DNA]</scope>
    <source>
        <strain evidence="3 4">ATCC 23134</strain>
    </source>
</reference>
<sequence>MLRCNTCGYINDEHTKSCAKCGAALNDAKKTINNSSAQGFLPTTGSDPLAHQKPSQKTVKGGEPDQPYLDNPRNEQKPEQQAQQEDQANGCSSCRYPLRAHQNICPNCGFDNAATNATDLHSTKGFDETNEENAPVEPRHKTILDPWEVTNIGDSKKFSLVTDKGKTTLNFEGEEVELNRQNLDANNKSISGGQHAKIEYENGQWYIKDQSSNGFTFIQVRDRVPIQPGDMIIMGNKLFVFKEK</sequence>
<accession>A1ZW17</accession>
<dbReference type="Pfam" id="PF00498">
    <property type="entry name" value="FHA"/>
    <property type="match status" value="1"/>
</dbReference>
<feature type="compositionally biased region" description="Polar residues" evidence="1">
    <location>
        <begin position="34"/>
        <end position="46"/>
    </location>
</feature>
<gene>
    <name evidence="3" type="ORF">M23134_06639</name>
</gene>
<feature type="region of interest" description="Disordered" evidence="1">
    <location>
        <begin position="34"/>
        <end position="88"/>
    </location>
</feature>
<dbReference type="InterPro" id="IPR000253">
    <property type="entry name" value="FHA_dom"/>
</dbReference>
<dbReference type="SUPFAM" id="SSF49879">
    <property type="entry name" value="SMAD/FHA domain"/>
    <property type="match status" value="1"/>
</dbReference>
<evidence type="ECO:0000313" key="4">
    <source>
        <dbReference type="Proteomes" id="UP000004095"/>
    </source>
</evidence>
<evidence type="ECO:0000313" key="3">
    <source>
        <dbReference type="EMBL" id="EAY25380.1"/>
    </source>
</evidence>
<evidence type="ECO:0000256" key="1">
    <source>
        <dbReference type="SAM" id="MobiDB-lite"/>
    </source>
</evidence>
<name>A1ZW17_MICM2</name>
<dbReference type="Gene3D" id="2.60.200.20">
    <property type="match status" value="1"/>
</dbReference>
<dbReference type="RefSeq" id="WP_002702846.1">
    <property type="nucleotide sequence ID" value="NZ_AAWS01000049.1"/>
</dbReference>
<feature type="domain" description="FHA" evidence="2">
    <location>
        <begin position="182"/>
        <end position="235"/>
    </location>
</feature>
<dbReference type="AlphaFoldDB" id="A1ZW17"/>
<protein>
    <recommendedName>
        <fullName evidence="2">FHA domain-containing protein</fullName>
    </recommendedName>
</protein>
<organism evidence="3 4">
    <name type="scientific">Microscilla marina ATCC 23134</name>
    <dbReference type="NCBI Taxonomy" id="313606"/>
    <lineage>
        <taxon>Bacteria</taxon>
        <taxon>Pseudomonadati</taxon>
        <taxon>Bacteroidota</taxon>
        <taxon>Cytophagia</taxon>
        <taxon>Cytophagales</taxon>
        <taxon>Microscillaceae</taxon>
        <taxon>Microscilla</taxon>
    </lineage>
</organism>
<dbReference type="CDD" id="cd00060">
    <property type="entry name" value="FHA"/>
    <property type="match status" value="1"/>
</dbReference>